<dbReference type="EMBL" id="GGEC01026325">
    <property type="protein sequence ID" value="MBX06809.1"/>
    <property type="molecule type" value="Transcribed_RNA"/>
</dbReference>
<name>A0A2P2KM57_RHIMU</name>
<accession>A0A2P2KM57</accession>
<dbReference type="AlphaFoldDB" id="A0A2P2KM57"/>
<evidence type="ECO:0000313" key="1">
    <source>
        <dbReference type="EMBL" id="MBX06809.1"/>
    </source>
</evidence>
<reference evidence="1" key="1">
    <citation type="submission" date="2018-02" db="EMBL/GenBank/DDBJ databases">
        <title>Rhizophora mucronata_Transcriptome.</title>
        <authorList>
            <person name="Meera S.P."/>
            <person name="Sreeshan A."/>
            <person name="Augustine A."/>
        </authorList>
    </citation>
    <scope>NUCLEOTIDE SEQUENCE</scope>
    <source>
        <tissue evidence="1">Leaf</tissue>
    </source>
</reference>
<proteinExistence type="predicted"/>
<organism evidence="1">
    <name type="scientific">Rhizophora mucronata</name>
    <name type="common">Asiatic mangrove</name>
    <dbReference type="NCBI Taxonomy" id="61149"/>
    <lineage>
        <taxon>Eukaryota</taxon>
        <taxon>Viridiplantae</taxon>
        <taxon>Streptophyta</taxon>
        <taxon>Embryophyta</taxon>
        <taxon>Tracheophyta</taxon>
        <taxon>Spermatophyta</taxon>
        <taxon>Magnoliopsida</taxon>
        <taxon>eudicotyledons</taxon>
        <taxon>Gunneridae</taxon>
        <taxon>Pentapetalae</taxon>
        <taxon>rosids</taxon>
        <taxon>fabids</taxon>
        <taxon>Malpighiales</taxon>
        <taxon>Rhizophoraceae</taxon>
        <taxon>Rhizophora</taxon>
    </lineage>
</organism>
<protein>
    <submittedName>
        <fullName evidence="1">Uncharacterized protein</fullName>
    </submittedName>
</protein>
<sequence>MECKYHGKFCVLVSEISVLSLLSNGGNKLSFDWTPAEKRLTIMPQQYCFVQFNS</sequence>